<dbReference type="Proteomes" id="UP000814033">
    <property type="component" value="Unassembled WGS sequence"/>
</dbReference>
<dbReference type="EMBL" id="MU276307">
    <property type="protein sequence ID" value="KAI0039418.1"/>
    <property type="molecule type" value="Genomic_DNA"/>
</dbReference>
<evidence type="ECO:0000313" key="1">
    <source>
        <dbReference type="EMBL" id="KAI0039418.1"/>
    </source>
</evidence>
<evidence type="ECO:0000313" key="2">
    <source>
        <dbReference type="Proteomes" id="UP000814033"/>
    </source>
</evidence>
<sequence length="247" mass="26593">MHSGPGSSIPARSRARPHTTRPVRTSTVSYAPPMSRRPSTQASFLTFQPHPSHPHCADSCRDLTSRRPCSRAPASCLLERPSACARPRLAAPRAAQSQHAHASHRHGANTRAGCVDGFPRRVIVVQLVLSGTALCADCSAAPGPQPTRLCSSATPRSLTRHDRRRICSTGDSDIIGVRPAHERQIRIGAVNAYEESEPGRASSDRPCLNLSIRFCLTLAPPIVSGARVRPPTSSKPTPYTQKRRASA</sequence>
<comment type="caution">
    <text evidence="1">The sequence shown here is derived from an EMBL/GenBank/DDBJ whole genome shotgun (WGS) entry which is preliminary data.</text>
</comment>
<keyword evidence="2" id="KW-1185">Reference proteome</keyword>
<gene>
    <name evidence="1" type="ORF">FA95DRAFT_1026933</name>
</gene>
<protein>
    <submittedName>
        <fullName evidence="1">Uncharacterized protein</fullName>
    </submittedName>
</protein>
<organism evidence="1 2">
    <name type="scientific">Auriscalpium vulgare</name>
    <dbReference type="NCBI Taxonomy" id="40419"/>
    <lineage>
        <taxon>Eukaryota</taxon>
        <taxon>Fungi</taxon>
        <taxon>Dikarya</taxon>
        <taxon>Basidiomycota</taxon>
        <taxon>Agaricomycotina</taxon>
        <taxon>Agaricomycetes</taxon>
        <taxon>Russulales</taxon>
        <taxon>Auriscalpiaceae</taxon>
        <taxon>Auriscalpium</taxon>
    </lineage>
</organism>
<proteinExistence type="predicted"/>
<reference evidence="1" key="1">
    <citation type="submission" date="2021-02" db="EMBL/GenBank/DDBJ databases">
        <authorList>
            <consortium name="DOE Joint Genome Institute"/>
            <person name="Ahrendt S."/>
            <person name="Looney B.P."/>
            <person name="Miyauchi S."/>
            <person name="Morin E."/>
            <person name="Drula E."/>
            <person name="Courty P.E."/>
            <person name="Chicoki N."/>
            <person name="Fauchery L."/>
            <person name="Kohler A."/>
            <person name="Kuo A."/>
            <person name="Labutti K."/>
            <person name="Pangilinan J."/>
            <person name="Lipzen A."/>
            <person name="Riley R."/>
            <person name="Andreopoulos W."/>
            <person name="He G."/>
            <person name="Johnson J."/>
            <person name="Barry K.W."/>
            <person name="Grigoriev I.V."/>
            <person name="Nagy L."/>
            <person name="Hibbett D."/>
            <person name="Henrissat B."/>
            <person name="Matheny P.B."/>
            <person name="Labbe J."/>
            <person name="Martin F."/>
        </authorList>
    </citation>
    <scope>NUCLEOTIDE SEQUENCE</scope>
    <source>
        <strain evidence="1">FP105234-sp</strain>
    </source>
</reference>
<reference evidence="1" key="2">
    <citation type="journal article" date="2022" name="New Phytol.">
        <title>Evolutionary transition to the ectomycorrhizal habit in the genomes of a hyperdiverse lineage of mushroom-forming fungi.</title>
        <authorList>
            <person name="Looney B."/>
            <person name="Miyauchi S."/>
            <person name="Morin E."/>
            <person name="Drula E."/>
            <person name="Courty P.E."/>
            <person name="Kohler A."/>
            <person name="Kuo A."/>
            <person name="LaButti K."/>
            <person name="Pangilinan J."/>
            <person name="Lipzen A."/>
            <person name="Riley R."/>
            <person name="Andreopoulos W."/>
            <person name="He G."/>
            <person name="Johnson J."/>
            <person name="Nolan M."/>
            <person name="Tritt A."/>
            <person name="Barry K.W."/>
            <person name="Grigoriev I.V."/>
            <person name="Nagy L.G."/>
            <person name="Hibbett D."/>
            <person name="Henrissat B."/>
            <person name="Matheny P.B."/>
            <person name="Labbe J."/>
            <person name="Martin F.M."/>
        </authorList>
    </citation>
    <scope>NUCLEOTIDE SEQUENCE</scope>
    <source>
        <strain evidence="1">FP105234-sp</strain>
    </source>
</reference>
<accession>A0ACB8R5U8</accession>
<name>A0ACB8R5U8_9AGAM</name>